<evidence type="ECO:0000256" key="3">
    <source>
        <dbReference type="ARBA" id="ARBA00010617"/>
    </source>
</evidence>
<keyword evidence="13" id="KW-1185">Reference proteome</keyword>
<dbReference type="InterPro" id="IPR017972">
    <property type="entry name" value="Cyt_P450_CS"/>
</dbReference>
<evidence type="ECO:0000256" key="11">
    <source>
        <dbReference type="SAM" id="SignalP"/>
    </source>
</evidence>
<evidence type="ECO:0000256" key="8">
    <source>
        <dbReference type="ARBA" id="ARBA00023033"/>
    </source>
</evidence>
<keyword evidence="8 10" id="KW-0503">Monooxygenase</keyword>
<evidence type="ECO:0000256" key="1">
    <source>
        <dbReference type="ARBA" id="ARBA00001971"/>
    </source>
</evidence>
<evidence type="ECO:0000256" key="7">
    <source>
        <dbReference type="ARBA" id="ARBA00023004"/>
    </source>
</evidence>
<dbReference type="PRINTS" id="PR00463">
    <property type="entry name" value="EP450I"/>
</dbReference>
<protein>
    <submittedName>
        <fullName evidence="12">Cytochrome P450</fullName>
    </submittedName>
</protein>
<dbReference type="GeneID" id="64695301"/>
<comment type="similarity">
    <text evidence="3 10">Belongs to the cytochrome P450 family.</text>
</comment>
<dbReference type="Proteomes" id="UP000823399">
    <property type="component" value="Unassembled WGS sequence"/>
</dbReference>
<proteinExistence type="inferred from homology"/>
<keyword evidence="11" id="KW-0732">Signal</keyword>
<keyword evidence="5 9" id="KW-0479">Metal-binding</keyword>
<evidence type="ECO:0000256" key="9">
    <source>
        <dbReference type="PIRSR" id="PIRSR602401-1"/>
    </source>
</evidence>
<dbReference type="AlphaFoldDB" id="A0A9P7JQP0"/>
<evidence type="ECO:0000256" key="2">
    <source>
        <dbReference type="ARBA" id="ARBA00005179"/>
    </source>
</evidence>
<evidence type="ECO:0000256" key="10">
    <source>
        <dbReference type="RuleBase" id="RU000461"/>
    </source>
</evidence>
<sequence>MAPTLALTLALIALVSVVVVQSLQKKRDTKKHPLPPGPPPLPFVGNVIGIDPDHPWLAYSRWGTEYGEIVYTRLFSQDIVIINSERVAHDLLDRRSHNYSTRPPGLVHILDFVGHDYSTTFLPYSDKWRLHRRIFHEAFHLKAVSSFRPIQMRNARILILNLLTSPEVYGTHLQTFSTSTIMSIMYDYAIAPADDPFLALVHRSLEIDIKLFRPEVAAIVTQFPILEKLPPWLPGASFVRDAIVQRTLVPMIVDMPFEHVKNNMAAGTAVPSVVSDALKRIPVKTQDEQEAAVLEQGIKESSATGYAAASGTTTSTIYIFLLAMVLYPEVQTRAQAEIDSVIGETLERLPDWDDRASMPYINAVILETLRWFPVAPLGVAHAAVNDDIYEGYYIPKGATVIPNAWFMARNPDKYPNPTRFIPERHMSKVAVEEPSTHGPASDDISFVFGFGRRICVGRHVADASLFAAVVNILTVFRLERAPEWNVGPDAEGVKWTGGLTTHPVFPCIFTPRHTKERVSQLIKMQC</sequence>
<dbReference type="InterPro" id="IPR036396">
    <property type="entry name" value="Cyt_P450_sf"/>
</dbReference>
<dbReference type="InterPro" id="IPR050364">
    <property type="entry name" value="Cytochrome_P450_fung"/>
</dbReference>
<keyword evidence="4 9" id="KW-0349">Heme</keyword>
<feature type="chain" id="PRO_5040481542" evidence="11">
    <location>
        <begin position="23"/>
        <end position="526"/>
    </location>
</feature>
<feature type="binding site" description="axial binding residue" evidence="9">
    <location>
        <position position="455"/>
    </location>
    <ligand>
        <name>heme</name>
        <dbReference type="ChEBI" id="CHEBI:30413"/>
    </ligand>
    <ligandPart>
        <name>Fe</name>
        <dbReference type="ChEBI" id="CHEBI:18248"/>
    </ligandPart>
</feature>
<dbReference type="CDD" id="cd11065">
    <property type="entry name" value="CYP64-like"/>
    <property type="match status" value="1"/>
</dbReference>
<dbReference type="PROSITE" id="PS00086">
    <property type="entry name" value="CYTOCHROME_P450"/>
    <property type="match status" value="1"/>
</dbReference>
<gene>
    <name evidence="12" type="ORF">F5147DRAFT_640835</name>
</gene>
<organism evidence="12 13">
    <name type="scientific">Suillus discolor</name>
    <dbReference type="NCBI Taxonomy" id="1912936"/>
    <lineage>
        <taxon>Eukaryota</taxon>
        <taxon>Fungi</taxon>
        <taxon>Dikarya</taxon>
        <taxon>Basidiomycota</taxon>
        <taxon>Agaricomycotina</taxon>
        <taxon>Agaricomycetes</taxon>
        <taxon>Agaricomycetidae</taxon>
        <taxon>Boletales</taxon>
        <taxon>Suillineae</taxon>
        <taxon>Suillaceae</taxon>
        <taxon>Suillus</taxon>
    </lineage>
</organism>
<dbReference type="EMBL" id="JABBWM010000060">
    <property type="protein sequence ID" value="KAG2098740.1"/>
    <property type="molecule type" value="Genomic_DNA"/>
</dbReference>
<feature type="signal peptide" evidence="11">
    <location>
        <begin position="1"/>
        <end position="22"/>
    </location>
</feature>
<comment type="pathway">
    <text evidence="2">Secondary metabolite biosynthesis.</text>
</comment>
<dbReference type="PANTHER" id="PTHR46300:SF7">
    <property type="entry name" value="P450, PUTATIVE (EUROFUNG)-RELATED"/>
    <property type="match status" value="1"/>
</dbReference>
<dbReference type="SUPFAM" id="SSF48264">
    <property type="entry name" value="Cytochrome P450"/>
    <property type="match status" value="1"/>
</dbReference>
<dbReference type="OrthoDB" id="1055148at2759"/>
<dbReference type="GO" id="GO:0016705">
    <property type="term" value="F:oxidoreductase activity, acting on paired donors, with incorporation or reduction of molecular oxygen"/>
    <property type="evidence" value="ECO:0007669"/>
    <property type="project" value="InterPro"/>
</dbReference>
<dbReference type="GO" id="GO:0020037">
    <property type="term" value="F:heme binding"/>
    <property type="evidence" value="ECO:0007669"/>
    <property type="project" value="InterPro"/>
</dbReference>
<dbReference type="GO" id="GO:0005506">
    <property type="term" value="F:iron ion binding"/>
    <property type="evidence" value="ECO:0007669"/>
    <property type="project" value="InterPro"/>
</dbReference>
<comment type="cofactor">
    <cofactor evidence="1 9">
        <name>heme</name>
        <dbReference type="ChEBI" id="CHEBI:30413"/>
    </cofactor>
</comment>
<reference evidence="12" key="1">
    <citation type="journal article" date="2020" name="New Phytol.">
        <title>Comparative genomics reveals dynamic genome evolution in host specialist ectomycorrhizal fungi.</title>
        <authorList>
            <person name="Lofgren L.A."/>
            <person name="Nguyen N.H."/>
            <person name="Vilgalys R."/>
            <person name="Ruytinx J."/>
            <person name="Liao H.L."/>
            <person name="Branco S."/>
            <person name="Kuo A."/>
            <person name="LaButti K."/>
            <person name="Lipzen A."/>
            <person name="Andreopoulos W."/>
            <person name="Pangilinan J."/>
            <person name="Riley R."/>
            <person name="Hundley H."/>
            <person name="Na H."/>
            <person name="Barry K."/>
            <person name="Grigoriev I.V."/>
            <person name="Stajich J.E."/>
            <person name="Kennedy P.G."/>
        </authorList>
    </citation>
    <scope>NUCLEOTIDE SEQUENCE</scope>
    <source>
        <strain evidence="12">FC423</strain>
    </source>
</reference>
<dbReference type="InterPro" id="IPR001128">
    <property type="entry name" value="Cyt_P450"/>
</dbReference>
<evidence type="ECO:0000256" key="5">
    <source>
        <dbReference type="ARBA" id="ARBA00022723"/>
    </source>
</evidence>
<dbReference type="Pfam" id="PF00067">
    <property type="entry name" value="p450"/>
    <property type="match status" value="1"/>
</dbReference>
<dbReference type="InterPro" id="IPR002401">
    <property type="entry name" value="Cyt_P450_E_grp-I"/>
</dbReference>
<keyword evidence="6 10" id="KW-0560">Oxidoreductase</keyword>
<evidence type="ECO:0000313" key="12">
    <source>
        <dbReference type="EMBL" id="KAG2098740.1"/>
    </source>
</evidence>
<evidence type="ECO:0000256" key="6">
    <source>
        <dbReference type="ARBA" id="ARBA00023002"/>
    </source>
</evidence>
<dbReference type="RefSeq" id="XP_041288988.1">
    <property type="nucleotide sequence ID" value="XM_041433042.1"/>
</dbReference>
<dbReference type="GO" id="GO:0004497">
    <property type="term" value="F:monooxygenase activity"/>
    <property type="evidence" value="ECO:0007669"/>
    <property type="project" value="UniProtKB-KW"/>
</dbReference>
<dbReference type="PANTHER" id="PTHR46300">
    <property type="entry name" value="P450, PUTATIVE (EUROFUNG)-RELATED-RELATED"/>
    <property type="match status" value="1"/>
</dbReference>
<comment type="caution">
    <text evidence="12">The sequence shown here is derived from an EMBL/GenBank/DDBJ whole genome shotgun (WGS) entry which is preliminary data.</text>
</comment>
<keyword evidence="7 9" id="KW-0408">Iron</keyword>
<dbReference type="PRINTS" id="PR00385">
    <property type="entry name" value="P450"/>
</dbReference>
<dbReference type="Gene3D" id="1.10.630.10">
    <property type="entry name" value="Cytochrome P450"/>
    <property type="match status" value="1"/>
</dbReference>
<accession>A0A9P7JQP0</accession>
<name>A0A9P7JQP0_9AGAM</name>
<evidence type="ECO:0000256" key="4">
    <source>
        <dbReference type="ARBA" id="ARBA00022617"/>
    </source>
</evidence>
<evidence type="ECO:0000313" key="13">
    <source>
        <dbReference type="Proteomes" id="UP000823399"/>
    </source>
</evidence>